<organism evidence="5 6">
    <name type="scientific">Aphanomyces astaci</name>
    <name type="common">Crayfish plague agent</name>
    <dbReference type="NCBI Taxonomy" id="112090"/>
    <lineage>
        <taxon>Eukaryota</taxon>
        <taxon>Sar</taxon>
        <taxon>Stramenopiles</taxon>
        <taxon>Oomycota</taxon>
        <taxon>Saprolegniomycetes</taxon>
        <taxon>Saprolegniales</taxon>
        <taxon>Verrucalvaceae</taxon>
        <taxon>Aphanomyces</taxon>
    </lineage>
</organism>
<feature type="binding site" evidence="3">
    <location>
        <position position="8"/>
    </location>
    <ligand>
        <name>Zn(2+)</name>
        <dbReference type="ChEBI" id="CHEBI:29105"/>
        <label>1</label>
    </ligand>
</feature>
<dbReference type="CDD" id="cd00077">
    <property type="entry name" value="HDc"/>
    <property type="match status" value="1"/>
</dbReference>
<dbReference type="PRINTS" id="PR00387">
    <property type="entry name" value="PDIESTERASE1"/>
</dbReference>
<dbReference type="InterPro" id="IPR036971">
    <property type="entry name" value="PDEase_catalytic_dom_sf"/>
</dbReference>
<dbReference type="InterPro" id="IPR023088">
    <property type="entry name" value="PDEase"/>
</dbReference>
<evidence type="ECO:0000256" key="3">
    <source>
        <dbReference type="PIRSR" id="PIRSR623088-3"/>
    </source>
</evidence>
<protein>
    <recommendedName>
        <fullName evidence="4">PDEase domain-containing protein</fullName>
    </recommendedName>
</protein>
<keyword evidence="2" id="KW-0378">Hydrolase</keyword>
<dbReference type="PROSITE" id="PS00126">
    <property type="entry name" value="PDEASE_I_1"/>
    <property type="match status" value="1"/>
</dbReference>
<gene>
    <name evidence="5" type="ORF">DYB37_002573</name>
</gene>
<dbReference type="InterPro" id="IPR003607">
    <property type="entry name" value="HD/PDEase_dom"/>
</dbReference>
<feature type="binding site" evidence="3">
    <location>
        <position position="9"/>
    </location>
    <ligand>
        <name>Zn(2+)</name>
        <dbReference type="ChEBI" id="CHEBI:29105"/>
        <label>1</label>
    </ligand>
</feature>
<dbReference type="SUPFAM" id="SSF109604">
    <property type="entry name" value="HD-domain/PDEase-like"/>
    <property type="match status" value="1"/>
</dbReference>
<feature type="binding site" evidence="3">
    <location>
        <position position="9"/>
    </location>
    <ligand>
        <name>Zn(2+)</name>
        <dbReference type="ChEBI" id="CHEBI:29105"/>
        <label>2</label>
    </ligand>
</feature>
<evidence type="ECO:0000256" key="2">
    <source>
        <dbReference type="ARBA" id="ARBA00022801"/>
    </source>
</evidence>
<dbReference type="EMBL" id="QUTH01007222">
    <property type="protein sequence ID" value="RHZ05146.1"/>
    <property type="molecule type" value="Genomic_DNA"/>
</dbReference>
<evidence type="ECO:0000256" key="1">
    <source>
        <dbReference type="ARBA" id="ARBA00022723"/>
    </source>
</evidence>
<dbReference type="AlphaFoldDB" id="A0A3R6Y8V1"/>
<dbReference type="GO" id="GO:0004114">
    <property type="term" value="F:3',5'-cyclic-nucleotide phosphodiesterase activity"/>
    <property type="evidence" value="ECO:0007669"/>
    <property type="project" value="InterPro"/>
</dbReference>
<dbReference type="PANTHER" id="PTHR11347">
    <property type="entry name" value="CYCLIC NUCLEOTIDE PHOSPHODIESTERASE"/>
    <property type="match status" value="1"/>
</dbReference>
<proteinExistence type="predicted"/>
<dbReference type="GO" id="GO:0007165">
    <property type="term" value="P:signal transduction"/>
    <property type="evidence" value="ECO:0007669"/>
    <property type="project" value="InterPro"/>
</dbReference>
<name>A0A3R6Y8V1_APHAT</name>
<sequence>MLVAALCHDIGHPGTDNAYEIATGSALAIQYNDMSVLEQHHASETFRILHLPACNILLGVSKPGYQTIRKLVIDGILQTDMKCHFDLVHDLEDAVSQFISSVLRCDSNDLNSVFELTHVLCALYRSSVGKRIWTCLTLRTPRM</sequence>
<evidence type="ECO:0000313" key="5">
    <source>
        <dbReference type="EMBL" id="RHZ05146.1"/>
    </source>
</evidence>
<feature type="domain" description="PDEase" evidence="4">
    <location>
        <begin position="1"/>
        <end position="143"/>
    </location>
</feature>
<accession>A0A3R6Y8V1</accession>
<dbReference type="InterPro" id="IPR023174">
    <property type="entry name" value="PDEase_CS"/>
</dbReference>
<dbReference type="GO" id="GO:0046872">
    <property type="term" value="F:metal ion binding"/>
    <property type="evidence" value="ECO:0007669"/>
    <property type="project" value="UniProtKB-KW"/>
</dbReference>
<dbReference type="Pfam" id="PF00233">
    <property type="entry name" value="PDEase_I"/>
    <property type="match status" value="1"/>
</dbReference>
<dbReference type="PROSITE" id="PS51845">
    <property type="entry name" value="PDEASE_I_2"/>
    <property type="match status" value="1"/>
</dbReference>
<comment type="caution">
    <text evidence="5">The sequence shown here is derived from an EMBL/GenBank/DDBJ whole genome shotgun (WGS) entry which is preliminary data.</text>
</comment>
<evidence type="ECO:0000313" key="6">
    <source>
        <dbReference type="Proteomes" id="UP000285430"/>
    </source>
</evidence>
<keyword evidence="1 3" id="KW-0479">Metal-binding</keyword>
<evidence type="ECO:0000259" key="4">
    <source>
        <dbReference type="PROSITE" id="PS51845"/>
    </source>
</evidence>
<dbReference type="Gene3D" id="1.10.1300.10">
    <property type="entry name" value="3'5'-cyclic nucleotide phosphodiesterase, catalytic domain"/>
    <property type="match status" value="1"/>
</dbReference>
<dbReference type="Proteomes" id="UP000285430">
    <property type="component" value="Unassembled WGS sequence"/>
</dbReference>
<reference evidence="5 6" key="1">
    <citation type="submission" date="2018-08" db="EMBL/GenBank/DDBJ databases">
        <title>Aphanomyces genome sequencing and annotation.</title>
        <authorList>
            <person name="Minardi D."/>
            <person name="Oidtmann B."/>
            <person name="Van Der Giezen M."/>
            <person name="Studholme D.J."/>
        </authorList>
    </citation>
    <scope>NUCLEOTIDE SEQUENCE [LARGE SCALE GENOMIC DNA]</scope>
    <source>
        <strain evidence="5 6">Da</strain>
    </source>
</reference>
<dbReference type="InterPro" id="IPR002073">
    <property type="entry name" value="PDEase_catalytic_dom"/>
</dbReference>